<dbReference type="Pfam" id="PF05209">
    <property type="entry name" value="MinC_N"/>
    <property type="match status" value="1"/>
</dbReference>
<evidence type="ECO:0000256" key="3">
    <source>
        <dbReference type="ARBA" id="ARBA00023210"/>
    </source>
</evidence>
<proteinExistence type="inferred from homology"/>
<dbReference type="GO" id="GO:0000917">
    <property type="term" value="P:division septum assembly"/>
    <property type="evidence" value="ECO:0007669"/>
    <property type="project" value="UniProtKB-KW"/>
</dbReference>
<keyword evidence="4 7" id="KW-0131">Cell cycle</keyword>
<dbReference type="AlphaFoldDB" id="A0A1H7CN98"/>
<dbReference type="GO" id="GO:0051302">
    <property type="term" value="P:regulation of cell division"/>
    <property type="evidence" value="ECO:0007669"/>
    <property type="project" value="InterPro"/>
</dbReference>
<reference evidence="10 11" key="1">
    <citation type="submission" date="2016-10" db="EMBL/GenBank/DDBJ databases">
        <authorList>
            <person name="de Groot N.N."/>
        </authorList>
    </citation>
    <scope>NUCLEOTIDE SEQUENCE [LARGE SCALE GENOMIC DNA]</scope>
    <source>
        <strain evidence="10 11">DSM 2179</strain>
    </source>
</reference>
<gene>
    <name evidence="7" type="primary">minC</name>
    <name evidence="10" type="ORF">SAMN05660742_12364</name>
</gene>
<dbReference type="Pfam" id="PF03775">
    <property type="entry name" value="MinC_C"/>
    <property type="match status" value="1"/>
</dbReference>
<dbReference type="STRING" id="84035.SAMN05660742_12364"/>
<dbReference type="GO" id="GO:1901891">
    <property type="term" value="P:regulation of cell septum assembly"/>
    <property type="evidence" value="ECO:0007669"/>
    <property type="project" value="InterPro"/>
</dbReference>
<dbReference type="Gene3D" id="2.160.20.70">
    <property type="match status" value="1"/>
</dbReference>
<evidence type="ECO:0000256" key="7">
    <source>
        <dbReference type="HAMAP-Rule" id="MF_00267"/>
    </source>
</evidence>
<accession>A0A1H7CN98</accession>
<evidence type="ECO:0000313" key="10">
    <source>
        <dbReference type="EMBL" id="SEJ91168.1"/>
    </source>
</evidence>
<dbReference type="Gene3D" id="3.30.160.540">
    <property type="match status" value="1"/>
</dbReference>
<keyword evidence="11" id="KW-1185">Reference proteome</keyword>
<feature type="domain" description="Septum formation inhibitor MinC C-terminal" evidence="8">
    <location>
        <begin position="104"/>
        <end position="202"/>
    </location>
</feature>
<dbReference type="InterPro" id="IPR016098">
    <property type="entry name" value="CAP/MinC_C"/>
</dbReference>
<dbReference type="PANTHER" id="PTHR34108">
    <property type="entry name" value="SEPTUM SITE-DETERMINING PROTEIN MINC"/>
    <property type="match status" value="1"/>
</dbReference>
<dbReference type="SUPFAM" id="SSF63848">
    <property type="entry name" value="Cell-division inhibitor MinC, C-terminal domain"/>
    <property type="match status" value="1"/>
</dbReference>
<sequence>MSEDVMFKGSRVGLQLILNETADFGNIRDQLKKKLESALNFFSEGTIIKVAANRLTKEQEAELSLLFKRYGITLQAVDFSLQKSISRKQEEIEAEIPGIRETTIINKTVRGGQEIICNGSIVIQGNVNPGAKIIAGGNIDIQGVCRGIVHAGAFGDSNAFVIADHMMAMQIRIAELVARAPDHIEKTKCTERAFIRDAMIVIEPVHRLGAG</sequence>
<dbReference type="InterPro" id="IPR007874">
    <property type="entry name" value="MinC_N"/>
</dbReference>
<dbReference type="GO" id="GO:0000902">
    <property type="term" value="P:cell morphogenesis"/>
    <property type="evidence" value="ECO:0007669"/>
    <property type="project" value="InterPro"/>
</dbReference>
<dbReference type="EMBL" id="FNZK01000023">
    <property type="protein sequence ID" value="SEJ91168.1"/>
    <property type="molecule type" value="Genomic_DNA"/>
</dbReference>
<name>A0A1H7CN98_9FIRM</name>
<evidence type="ECO:0000256" key="5">
    <source>
        <dbReference type="ARBA" id="ARBA00025606"/>
    </source>
</evidence>
<evidence type="ECO:0000256" key="2">
    <source>
        <dbReference type="ARBA" id="ARBA00022618"/>
    </source>
</evidence>
<dbReference type="InterPro" id="IPR005526">
    <property type="entry name" value="Septum_form_inhib_MinC_C"/>
</dbReference>
<dbReference type="RefSeq" id="WP_091835041.1">
    <property type="nucleotide sequence ID" value="NZ_FNZK01000023.1"/>
</dbReference>
<dbReference type="HAMAP" id="MF_00267">
    <property type="entry name" value="MinC"/>
    <property type="match status" value="1"/>
</dbReference>
<dbReference type="NCBIfam" id="TIGR01222">
    <property type="entry name" value="minC"/>
    <property type="match status" value="1"/>
</dbReference>
<evidence type="ECO:0000256" key="4">
    <source>
        <dbReference type="ARBA" id="ARBA00023306"/>
    </source>
</evidence>
<evidence type="ECO:0000259" key="8">
    <source>
        <dbReference type="Pfam" id="PF03775"/>
    </source>
</evidence>
<evidence type="ECO:0000313" key="11">
    <source>
        <dbReference type="Proteomes" id="UP000199662"/>
    </source>
</evidence>
<dbReference type="Proteomes" id="UP000199662">
    <property type="component" value="Unassembled WGS sequence"/>
</dbReference>
<comment type="function">
    <text evidence="5 7">Cell division inhibitor that blocks the formation of polar Z ring septums. Rapidly oscillates between the poles of the cell to destabilize FtsZ filaments that have formed before they mature into polar Z rings. Prevents FtsZ polymerization.</text>
</comment>
<organism evidence="10 11">
    <name type="scientific">Propionispira arboris</name>
    <dbReference type="NCBI Taxonomy" id="84035"/>
    <lineage>
        <taxon>Bacteria</taxon>
        <taxon>Bacillati</taxon>
        <taxon>Bacillota</taxon>
        <taxon>Negativicutes</taxon>
        <taxon>Selenomonadales</taxon>
        <taxon>Selenomonadaceae</taxon>
        <taxon>Propionispira</taxon>
    </lineage>
</organism>
<evidence type="ECO:0000256" key="6">
    <source>
        <dbReference type="ARBA" id="ARBA00046874"/>
    </source>
</evidence>
<feature type="domain" description="Septum formation inhibitor MinC N-terminal" evidence="9">
    <location>
        <begin position="6"/>
        <end position="73"/>
    </location>
</feature>
<keyword evidence="3 7" id="KW-0717">Septation</keyword>
<keyword evidence="2 7" id="KW-0132">Cell division</keyword>
<comment type="subunit">
    <text evidence="6 7">Interacts with MinD and FtsZ.</text>
</comment>
<dbReference type="PANTHER" id="PTHR34108:SF1">
    <property type="entry name" value="SEPTUM SITE-DETERMINING PROTEIN MINC"/>
    <property type="match status" value="1"/>
</dbReference>
<comment type="similarity">
    <text evidence="1 7">Belongs to the MinC family.</text>
</comment>
<evidence type="ECO:0000256" key="1">
    <source>
        <dbReference type="ARBA" id="ARBA00006291"/>
    </source>
</evidence>
<evidence type="ECO:0000259" key="9">
    <source>
        <dbReference type="Pfam" id="PF05209"/>
    </source>
</evidence>
<dbReference type="InterPro" id="IPR036145">
    <property type="entry name" value="MinC_C_sf"/>
</dbReference>
<dbReference type="InterPro" id="IPR013033">
    <property type="entry name" value="MinC"/>
</dbReference>
<protein>
    <recommendedName>
        <fullName evidence="7">Probable septum site-determining protein MinC</fullName>
    </recommendedName>
</protein>